<dbReference type="InterPro" id="IPR006638">
    <property type="entry name" value="Elp3/MiaA/NifB-like_rSAM"/>
</dbReference>
<dbReference type="GO" id="GO:0006777">
    <property type="term" value="P:Mo-molybdopterin cofactor biosynthetic process"/>
    <property type="evidence" value="ECO:0007669"/>
    <property type="project" value="UniProtKB-UniRule"/>
</dbReference>
<keyword evidence="4 12" id="KW-0479">Metal-binding</keyword>
<evidence type="ECO:0000256" key="9">
    <source>
        <dbReference type="ARBA" id="ARBA00023150"/>
    </source>
</evidence>
<dbReference type="CDD" id="cd01335">
    <property type="entry name" value="Radical_SAM"/>
    <property type="match status" value="1"/>
</dbReference>
<dbReference type="SFLD" id="SFLDS00029">
    <property type="entry name" value="Radical_SAM"/>
    <property type="match status" value="1"/>
</dbReference>
<evidence type="ECO:0000259" key="13">
    <source>
        <dbReference type="PROSITE" id="PS51918"/>
    </source>
</evidence>
<feature type="binding site" evidence="12">
    <location>
        <position position="109"/>
    </location>
    <ligand>
        <name>GTP</name>
        <dbReference type="ChEBI" id="CHEBI:37565"/>
    </ligand>
</feature>
<dbReference type="HAMAP" id="MF_01225_B">
    <property type="entry name" value="MoaA_B"/>
    <property type="match status" value="1"/>
</dbReference>
<dbReference type="Gene3D" id="3.20.20.70">
    <property type="entry name" value="Aldolase class I"/>
    <property type="match status" value="1"/>
</dbReference>
<feature type="domain" description="Radical SAM core" evidence="13">
    <location>
        <begin position="46"/>
        <end position="279"/>
    </location>
</feature>
<dbReference type="SMART" id="SM00729">
    <property type="entry name" value="Elp3"/>
    <property type="match status" value="1"/>
</dbReference>
<dbReference type="SUPFAM" id="SSF102114">
    <property type="entry name" value="Radical SAM enzymes"/>
    <property type="match status" value="1"/>
</dbReference>
<keyword evidence="6 12" id="KW-0408">Iron</keyword>
<evidence type="ECO:0000313" key="15">
    <source>
        <dbReference type="Proteomes" id="UP000241421"/>
    </source>
</evidence>
<dbReference type="InterPro" id="IPR010505">
    <property type="entry name" value="MoaA_twitch"/>
</dbReference>
<dbReference type="GO" id="GO:0046872">
    <property type="term" value="F:metal ion binding"/>
    <property type="evidence" value="ECO:0007669"/>
    <property type="project" value="UniProtKB-KW"/>
</dbReference>
<dbReference type="InterPro" id="IPR040064">
    <property type="entry name" value="MoaA-like"/>
</dbReference>
<feature type="binding site" evidence="12">
    <location>
        <position position="113"/>
    </location>
    <ligand>
        <name>S-adenosyl-L-methionine</name>
        <dbReference type="ChEBI" id="CHEBI:59789"/>
    </ligand>
</feature>
<dbReference type="InterPro" id="IPR050105">
    <property type="entry name" value="MoCo_biosynth_MoaA/MoaC"/>
</dbReference>
<feature type="binding site" evidence="12">
    <location>
        <position position="206"/>
    </location>
    <ligand>
        <name>GTP</name>
        <dbReference type="ChEBI" id="CHEBI:37565"/>
    </ligand>
</feature>
<dbReference type="CDD" id="cd21117">
    <property type="entry name" value="Twitch_MoaA"/>
    <property type="match status" value="1"/>
</dbReference>
<feature type="binding site" evidence="12">
    <location>
        <position position="55"/>
    </location>
    <ligand>
        <name>GTP</name>
        <dbReference type="ChEBI" id="CHEBI:37565"/>
    </ligand>
</feature>
<evidence type="ECO:0000313" key="14">
    <source>
        <dbReference type="EMBL" id="PWF45479.1"/>
    </source>
</evidence>
<dbReference type="PROSITE" id="PS01305">
    <property type="entry name" value="MOAA_NIFB_PQQE"/>
    <property type="match status" value="1"/>
</dbReference>
<comment type="function">
    <text evidence="12">Catalyzes the cyclization of GTP to (8S)-3',8-cyclo-7,8-dihydroguanosine 5'-triphosphate.</text>
</comment>
<gene>
    <name evidence="12 14" type="primary">moaA</name>
    <name evidence="14" type="ORF">C7C56_017550</name>
</gene>
<dbReference type="Proteomes" id="UP000241421">
    <property type="component" value="Unassembled WGS sequence"/>
</dbReference>
<dbReference type="RefSeq" id="WP_106758664.1">
    <property type="nucleotide sequence ID" value="NZ_PXWF02000253.1"/>
</dbReference>
<comment type="caution">
    <text evidence="14">The sequence shown here is derived from an EMBL/GenBank/DDBJ whole genome shotgun (WGS) entry which is preliminary data.</text>
</comment>
<organism evidence="14 15">
    <name type="scientific">Massilia glaciei</name>
    <dbReference type="NCBI Taxonomy" id="1524097"/>
    <lineage>
        <taxon>Bacteria</taxon>
        <taxon>Pseudomonadati</taxon>
        <taxon>Pseudomonadota</taxon>
        <taxon>Betaproteobacteria</taxon>
        <taxon>Burkholderiales</taxon>
        <taxon>Oxalobacteraceae</taxon>
        <taxon>Telluria group</taxon>
        <taxon>Massilia</taxon>
    </lineage>
</organism>
<dbReference type="OrthoDB" id="9763993at2"/>
<dbReference type="SFLD" id="SFLDG01386">
    <property type="entry name" value="main_SPASM_domain-containing"/>
    <property type="match status" value="1"/>
</dbReference>
<dbReference type="GO" id="GO:0061799">
    <property type="term" value="F:cyclic pyranopterin monophosphate synthase activity"/>
    <property type="evidence" value="ECO:0007669"/>
    <property type="project" value="TreeGrafter"/>
</dbReference>
<evidence type="ECO:0000256" key="5">
    <source>
        <dbReference type="ARBA" id="ARBA00022741"/>
    </source>
</evidence>
<dbReference type="PANTHER" id="PTHR22960:SF0">
    <property type="entry name" value="MOLYBDENUM COFACTOR BIOSYNTHESIS PROTEIN 1"/>
    <property type="match status" value="1"/>
</dbReference>
<evidence type="ECO:0000256" key="1">
    <source>
        <dbReference type="ARBA" id="ARBA00012167"/>
    </source>
</evidence>
<evidence type="ECO:0000256" key="3">
    <source>
        <dbReference type="ARBA" id="ARBA00022691"/>
    </source>
</evidence>
<dbReference type="UniPathway" id="UPA00344"/>
<feature type="binding site" evidence="12">
    <location>
        <position position="304"/>
    </location>
    <ligand>
        <name>[4Fe-4S] cluster</name>
        <dbReference type="ChEBI" id="CHEBI:49883"/>
        <label>2</label>
        <note>4Fe-4S-substrate</note>
    </ligand>
</feature>
<evidence type="ECO:0000256" key="8">
    <source>
        <dbReference type="ARBA" id="ARBA00023134"/>
    </source>
</evidence>
<dbReference type="NCBIfam" id="TIGR02666">
    <property type="entry name" value="moaA"/>
    <property type="match status" value="1"/>
</dbReference>
<dbReference type="InterPro" id="IPR013785">
    <property type="entry name" value="Aldolase_TIM"/>
</dbReference>
<dbReference type="PANTHER" id="PTHR22960">
    <property type="entry name" value="MOLYBDOPTERIN COFACTOR SYNTHESIS PROTEIN A"/>
    <property type="match status" value="1"/>
</dbReference>
<keyword evidence="15" id="KW-1185">Reference proteome</keyword>
<keyword evidence="10 12" id="KW-0456">Lyase</keyword>
<feature type="binding site" evidence="12">
    <location>
        <position position="144"/>
    </location>
    <ligand>
        <name>GTP</name>
        <dbReference type="ChEBI" id="CHEBI:37565"/>
    </ligand>
</feature>
<comment type="similarity">
    <text evidence="12">Belongs to the radical SAM superfamily. MoaA family.</text>
</comment>
<dbReference type="PROSITE" id="PS51918">
    <property type="entry name" value="RADICAL_SAM"/>
    <property type="match status" value="1"/>
</dbReference>
<dbReference type="GO" id="GO:0005525">
    <property type="term" value="F:GTP binding"/>
    <property type="evidence" value="ECO:0007669"/>
    <property type="project" value="UniProtKB-UniRule"/>
</dbReference>
<protein>
    <recommendedName>
        <fullName evidence="1 12">GTP 3',8-cyclase</fullName>
        <ecNumber evidence="1 12">4.1.99.22</ecNumber>
    </recommendedName>
    <alternativeName>
        <fullName evidence="12">Molybdenum cofactor biosynthesis protein A</fullName>
    </alternativeName>
</protein>
<comment type="pathway">
    <text evidence="12">Cofactor biosynthesis; molybdopterin biosynthesis.</text>
</comment>
<dbReference type="EC" id="4.1.99.22" evidence="1 12"/>
<dbReference type="SFLD" id="SFLDG01383">
    <property type="entry name" value="cyclic_pyranopterin_phosphate"/>
    <property type="match status" value="1"/>
</dbReference>
<accession>A0A2U2HHX7</accession>
<dbReference type="GO" id="GO:0061798">
    <property type="term" value="F:GTP 3',8'-cyclase activity"/>
    <property type="evidence" value="ECO:0007669"/>
    <property type="project" value="UniProtKB-UniRule"/>
</dbReference>
<evidence type="ECO:0000256" key="7">
    <source>
        <dbReference type="ARBA" id="ARBA00023014"/>
    </source>
</evidence>
<comment type="cofactor">
    <cofactor evidence="12">
        <name>[4Fe-4S] cluster</name>
        <dbReference type="ChEBI" id="CHEBI:49883"/>
    </cofactor>
    <text evidence="12">Binds 2 [4Fe-4S] clusters. Binds 1 [4Fe-4S] cluster coordinated with 3 cysteines and an exchangeable S-adenosyl-L-methionine and 1 [4Fe-4S] cluster coordinated with 3 cysteines and the GTP-derived substrate.</text>
</comment>
<proteinExistence type="inferred from homology"/>
<name>A0A2U2HHX7_9BURK</name>
<evidence type="ECO:0000256" key="2">
    <source>
        <dbReference type="ARBA" id="ARBA00022485"/>
    </source>
</evidence>
<dbReference type="InterPro" id="IPR013483">
    <property type="entry name" value="MoaA"/>
</dbReference>
<evidence type="ECO:0000256" key="6">
    <source>
        <dbReference type="ARBA" id="ARBA00023004"/>
    </source>
</evidence>
<comment type="catalytic activity">
    <reaction evidence="11 12">
        <text>GTP + AH2 + S-adenosyl-L-methionine = (8S)-3',8-cyclo-7,8-dihydroguanosine 5'-triphosphate + 5'-deoxyadenosine + L-methionine + A + H(+)</text>
        <dbReference type="Rhea" id="RHEA:49576"/>
        <dbReference type="ChEBI" id="CHEBI:13193"/>
        <dbReference type="ChEBI" id="CHEBI:15378"/>
        <dbReference type="ChEBI" id="CHEBI:17319"/>
        <dbReference type="ChEBI" id="CHEBI:17499"/>
        <dbReference type="ChEBI" id="CHEBI:37565"/>
        <dbReference type="ChEBI" id="CHEBI:57844"/>
        <dbReference type="ChEBI" id="CHEBI:59789"/>
        <dbReference type="ChEBI" id="CHEBI:131766"/>
        <dbReference type="EC" id="4.1.99.22"/>
    </reaction>
</comment>
<keyword evidence="5 12" id="KW-0547">Nucleotide-binding</keyword>
<keyword evidence="7 12" id="KW-0411">Iron-sulfur</keyword>
<dbReference type="InterPro" id="IPR058240">
    <property type="entry name" value="rSAM_sf"/>
</dbReference>
<feature type="binding site" evidence="12">
    <location>
        <position position="66"/>
    </location>
    <ligand>
        <name>[4Fe-4S] cluster</name>
        <dbReference type="ChEBI" id="CHEBI:49883"/>
        <label>1</label>
        <note>4Fe-4S-S-AdoMet</note>
    </ligand>
</feature>
<dbReference type="GO" id="GO:0051539">
    <property type="term" value="F:4 iron, 4 sulfur cluster binding"/>
    <property type="evidence" value="ECO:0007669"/>
    <property type="project" value="UniProtKB-UniRule"/>
</dbReference>
<dbReference type="InterPro" id="IPR007197">
    <property type="entry name" value="rSAM"/>
</dbReference>
<evidence type="ECO:0000256" key="10">
    <source>
        <dbReference type="ARBA" id="ARBA00023239"/>
    </source>
</evidence>
<keyword evidence="2 12" id="KW-0004">4Fe-4S</keyword>
<feature type="binding site" evidence="12">
    <location>
        <position position="240"/>
    </location>
    <ligand>
        <name>S-adenosyl-L-methionine</name>
        <dbReference type="ChEBI" id="CHEBI:59789"/>
    </ligand>
</feature>
<keyword evidence="9 12" id="KW-0501">Molybdenum cofactor biosynthesis</keyword>
<dbReference type="InterPro" id="IPR000385">
    <property type="entry name" value="MoaA_NifB_PqqE_Fe-S-bd_CS"/>
</dbReference>
<keyword evidence="3 12" id="KW-0949">S-adenosyl-L-methionine</keyword>
<feature type="binding site" evidence="12">
    <location>
        <position position="62"/>
    </location>
    <ligand>
        <name>[4Fe-4S] cluster</name>
        <dbReference type="ChEBI" id="CHEBI:49883"/>
        <label>1</label>
        <note>4Fe-4S-S-AdoMet</note>
    </ligand>
</feature>
<feature type="binding site" evidence="12">
    <location>
        <position position="168"/>
    </location>
    <ligand>
        <name>S-adenosyl-L-methionine</name>
        <dbReference type="ChEBI" id="CHEBI:59789"/>
    </ligand>
</feature>
<dbReference type="SFLD" id="SFLDG01067">
    <property type="entry name" value="SPASM/twitch_domain_containing"/>
    <property type="match status" value="1"/>
</dbReference>
<evidence type="ECO:0000256" key="4">
    <source>
        <dbReference type="ARBA" id="ARBA00022723"/>
    </source>
</evidence>
<dbReference type="AlphaFoldDB" id="A0A2U2HHX7"/>
<comment type="subunit">
    <text evidence="12">Monomer and homodimer.</text>
</comment>
<dbReference type="EMBL" id="PXWF02000253">
    <property type="protein sequence ID" value="PWF45479.1"/>
    <property type="molecule type" value="Genomic_DNA"/>
</dbReference>
<feature type="binding site" evidence="12">
    <location>
        <position position="307"/>
    </location>
    <ligand>
        <name>[4Fe-4S] cluster</name>
        <dbReference type="ChEBI" id="CHEBI:49883"/>
        <label>2</label>
        <note>4Fe-4S-substrate</note>
    </ligand>
</feature>
<feature type="binding site" evidence="12">
    <location>
        <position position="69"/>
    </location>
    <ligand>
        <name>[4Fe-4S] cluster</name>
        <dbReference type="ChEBI" id="CHEBI:49883"/>
        <label>1</label>
        <note>4Fe-4S-S-AdoMet</note>
    </ligand>
</feature>
<evidence type="ECO:0000256" key="12">
    <source>
        <dbReference type="HAMAP-Rule" id="MF_01225"/>
    </source>
</evidence>
<dbReference type="GO" id="GO:1904047">
    <property type="term" value="F:S-adenosyl-L-methionine binding"/>
    <property type="evidence" value="ECO:0007669"/>
    <property type="project" value="UniProtKB-UniRule"/>
</dbReference>
<feature type="binding site" evidence="12">
    <location>
        <begin position="309"/>
        <end position="311"/>
    </location>
    <ligand>
        <name>GTP</name>
        <dbReference type="ChEBI" id="CHEBI:37565"/>
    </ligand>
</feature>
<dbReference type="Pfam" id="PF06463">
    <property type="entry name" value="Mob_synth_C"/>
    <property type="match status" value="1"/>
</dbReference>
<evidence type="ECO:0000256" key="11">
    <source>
        <dbReference type="ARBA" id="ARBA00048697"/>
    </source>
</evidence>
<dbReference type="Pfam" id="PF04055">
    <property type="entry name" value="Radical_SAM"/>
    <property type="match status" value="1"/>
</dbReference>
<feature type="binding site" evidence="12">
    <location>
        <position position="68"/>
    </location>
    <ligand>
        <name>S-adenosyl-L-methionine</name>
        <dbReference type="ChEBI" id="CHEBI:59789"/>
    </ligand>
</feature>
<feature type="binding site" evidence="12">
    <location>
        <position position="321"/>
    </location>
    <ligand>
        <name>[4Fe-4S] cluster</name>
        <dbReference type="ChEBI" id="CHEBI:49883"/>
        <label>2</label>
        <note>4Fe-4S-substrate</note>
    </ligand>
</feature>
<reference evidence="14 15" key="1">
    <citation type="submission" date="2018-04" db="EMBL/GenBank/DDBJ databases">
        <title>Massilia violaceinigra sp. nov., a novel purple-pigmented bacterium isolated from Tianshan glacier, Xinjiang, China.</title>
        <authorList>
            <person name="Wang H."/>
        </authorList>
    </citation>
    <scope>NUCLEOTIDE SEQUENCE [LARGE SCALE GENOMIC DNA]</scope>
    <source>
        <strain evidence="14 15">B448-2</strain>
    </source>
</reference>
<keyword evidence="8 12" id="KW-0342">GTP-binding</keyword>
<sequence length="383" mass="40778">MAEKIIMLARARGASAPPTCAPLFAPAPAAHVPAAPEAPTGVLGDALGRPLHDLRISVTDRCNFRCVYCMPKAVFDKDYAYLPHAALLSFEEITRIARIAVAHGVGKLRLTGGEPLLRKNLEKLVGMLAALRTPDGRAPDLTLTTNGALLAKKAQSLRDAGLNRVTVSLDALDDAVFKRMNDVDFAVADVLDGIDAAHRAGLGPIKVNMVVKGGSNDGQILPMARHFKGGPYILRFIEYMDVGASNGWNMAQVVPSIEVARRIGAELALEPVAANYSGETAARWRYTDGGGEIGLISSVTQAFCRHCTRARLSTEGKLYTCLFATGGHDLRALLRAGRSDAEISGAIAHLWRARADRYSETRGLGPGGPGRGADKVEMSYIGG</sequence>